<feature type="compositionally biased region" description="Basic and acidic residues" evidence="1">
    <location>
        <begin position="52"/>
        <end position="61"/>
    </location>
</feature>
<dbReference type="HOGENOM" id="CLU_003800_0_0_3"/>
<evidence type="ECO:0000256" key="1">
    <source>
        <dbReference type="SAM" id="MobiDB-lite"/>
    </source>
</evidence>
<dbReference type="KEGG" id="npu:Npun_F0773"/>
<dbReference type="SUPFAM" id="SSF56935">
    <property type="entry name" value="Porins"/>
    <property type="match status" value="2"/>
</dbReference>
<feature type="region of interest" description="Disordered" evidence="1">
    <location>
        <begin position="39"/>
        <end position="61"/>
    </location>
</feature>
<reference evidence="2 3" key="2">
    <citation type="journal article" date="2013" name="Plant Physiol.">
        <title>A Nostoc punctiforme Sugar Transporter Necessary to Establish a Cyanobacterium-Plant Symbiosis.</title>
        <authorList>
            <person name="Ekman M."/>
            <person name="Picossi S."/>
            <person name="Campbell E.L."/>
            <person name="Meeks J.C."/>
            <person name="Flores E."/>
        </authorList>
    </citation>
    <scope>NUCLEOTIDE SEQUENCE [LARGE SCALE GENOMIC DNA]</scope>
    <source>
        <strain evidence="3">ATCC 29133 / PCC 73102</strain>
    </source>
</reference>
<feature type="compositionally biased region" description="Basic and acidic residues" evidence="1">
    <location>
        <begin position="147"/>
        <end position="167"/>
    </location>
</feature>
<proteinExistence type="predicted"/>
<dbReference type="PhylomeDB" id="B2IT22"/>
<evidence type="ECO:0000313" key="2">
    <source>
        <dbReference type="EMBL" id="ACC79520.1"/>
    </source>
</evidence>
<sequence>MKPRLHHTNIFNLKMMGVMPIALSLVLYPAIVKAEPTNENLFSPESPSQSDKGVEDPDFSRDLENLSFKTGEALNSPPSLQATLYTQVIELPHPNPRLGKGRELDFLSTLSKGGLRGVKPGSQSNSDLRVHGRFLQEKGVRGLVFPDDVKNQDEDQADRNKVAEKSMDSSSPHLLGSSDKQLLPLELSSTNTSIPDVQPSETEIQGFQPATSVDLPRDLGKLAVIKNEGRKDTKIELQTSPREIQGFQPAFSAQLPRGLRKIAGVIEENQKIPPTSPISTGIKFLMPTANNIVDVPATTVIVQFPVGSTVELRSNGVLVDPSSIGRTETDASTNLVTQTWYGVSLKEGNNTISAQVVGGTEPPVTVQVVVRGAPQKLTLETVESRIPADGRSTATIRGQLIDASGNRSNRDAVITLIPTAGELVGKDFKPDEPGFQVEAKAGQFTAKLRSQLKAQTVTIRAIANNLEAFTQLQFETSLRPSLVTGVIDLRLGARGTDYYGSFRDFLPPDKDNRTQLDFHSAIFATGAIGEWLFTGAYNSSRNLNEDCNCDNRLFRTYQSSEQNYPVYGDSSQVDVVAPSIDSLYVRLERSTGIPGADPDYAMWGDYNTEEFARRSQQFTSITRQLHGFKANYNLGNLQITGLYGNHLEAFQRDTIAPDGTSGYYFLSRRILQPGSENVFIELEELNRPGTVLERKQLNRGPDYEIDYDRGTLLFREPILRTDIDQTGQVLVRRIVVSYQYDSEDSDSNIYAGRLQYNLSRKLNQESWIGATYVQENQGVRDFQLYGADALISLGNQGRLIAEYAHSTNDSDVVGKVSGEAYRLEAEGQITDGIQGRAYYRFADTGFANNATISFVPGQTRYGAQVTAKLSSTTNVRAQYDHEDNFGIAPQPLDTFEELFAPRYESIPGSKVDNSLTTISAGIQQRLGSAIIDVDWIHRHREDRIPDSALSGTSDQLRSRFTVPIAKNLTFQAQNEISLSSQKDSVYPDRTIFGLNWAAIPGVNISLAQQFYTSGQYSGNSITSLSVNGEHKLGSDTTLTGRYSILGGANEMTTQGAIGLNNRWTIASGLRLNVAYEHVFGNFFGRTAAGQQYAQPFAFGQSASAIGFDGGDSYSVGLEYSDNPQFQASARYEHRSSSGGSNTVITAGAAGKISPALTALVRYQQAGSSNQKLSGLGDTATLKLGLAYRDPNSDKFNALLRYEYRKNPSTIPDTILLGSGTGSEDHTFALEAIYAPNWQWEFYGKYALRNSTSYIASDLAGTNTVNLGQLRATYRLGYSWDLVGEARVISQSSYSETGFIVETGYYLTPNLRVSAGYVFGKVDDRDFSGTRSAGGAYLGVSVKLNELFDGFGQQKPVPRQPQESAMKTLVGKLKAATKGMQKREI</sequence>
<name>B2IT22_NOSP7</name>
<dbReference type="RefSeq" id="WP_012407545.1">
    <property type="nucleotide sequence ID" value="NC_010628.1"/>
</dbReference>
<feature type="compositionally biased region" description="Polar residues" evidence="1">
    <location>
        <begin position="39"/>
        <end position="51"/>
    </location>
</feature>
<dbReference type="EnsemblBacteria" id="ACC79520">
    <property type="protein sequence ID" value="ACC79520"/>
    <property type="gene ID" value="Npun_F0773"/>
</dbReference>
<evidence type="ECO:0008006" key="4">
    <source>
        <dbReference type="Google" id="ProtNLM"/>
    </source>
</evidence>
<accession>B2IT22</accession>
<protein>
    <recommendedName>
        <fullName evidence="4">TonB-dependent receptor</fullName>
    </recommendedName>
</protein>
<dbReference type="InterPro" id="IPR013783">
    <property type="entry name" value="Ig-like_fold"/>
</dbReference>
<gene>
    <name evidence="2" type="ordered locus">Npun_F0773</name>
</gene>
<dbReference type="eggNOG" id="COG3203">
    <property type="taxonomic scope" value="Bacteria"/>
</dbReference>
<dbReference type="STRING" id="63737.Npun_F0773"/>
<dbReference type="Proteomes" id="UP000001191">
    <property type="component" value="Chromosome"/>
</dbReference>
<organism evidence="2 3">
    <name type="scientific">Nostoc punctiforme (strain ATCC 29133 / PCC 73102)</name>
    <dbReference type="NCBI Taxonomy" id="63737"/>
    <lineage>
        <taxon>Bacteria</taxon>
        <taxon>Bacillati</taxon>
        <taxon>Cyanobacteriota</taxon>
        <taxon>Cyanophyceae</taxon>
        <taxon>Nostocales</taxon>
        <taxon>Nostocaceae</taxon>
        <taxon>Nostoc</taxon>
    </lineage>
</organism>
<feature type="region of interest" description="Disordered" evidence="1">
    <location>
        <begin position="145"/>
        <end position="177"/>
    </location>
</feature>
<dbReference type="EMBL" id="CP001037">
    <property type="protein sequence ID" value="ACC79520.1"/>
    <property type="molecule type" value="Genomic_DNA"/>
</dbReference>
<reference evidence="3" key="1">
    <citation type="submission" date="2008-04" db="EMBL/GenBank/DDBJ databases">
        <title>Complete sequence of chromosome of Nostoc punctiforme ATCC 29133.</title>
        <authorList>
            <consortium name="US DOE Joint Genome Institute"/>
            <person name="Copeland A."/>
            <person name="Lucas S."/>
            <person name="Lapidus A."/>
            <person name="Glavina del Rio T."/>
            <person name="Dalin E."/>
            <person name="Tice H."/>
            <person name="Pitluck S."/>
            <person name="Chain P."/>
            <person name="Malfatti S."/>
            <person name="Shin M."/>
            <person name="Vergez L."/>
            <person name="Schmutz J."/>
            <person name="Larimer F."/>
            <person name="Land M."/>
            <person name="Hauser L."/>
            <person name="Kyrpides N."/>
            <person name="Kim E."/>
            <person name="Meeks J.C."/>
            <person name="Elhai J."/>
            <person name="Campbell E.L."/>
            <person name="Thiel T."/>
            <person name="Longmire J."/>
            <person name="Potts M."/>
            <person name="Atlas R."/>
        </authorList>
    </citation>
    <scope>NUCLEOTIDE SEQUENCE [LARGE SCALE GENOMIC DNA]</scope>
    <source>
        <strain evidence="3">ATCC 29133 / PCC 73102</strain>
    </source>
</reference>
<dbReference type="Gene3D" id="2.60.40.10">
    <property type="entry name" value="Immunoglobulins"/>
    <property type="match status" value="1"/>
</dbReference>
<evidence type="ECO:0000313" key="3">
    <source>
        <dbReference type="Proteomes" id="UP000001191"/>
    </source>
</evidence>
<keyword evidence="3" id="KW-1185">Reference proteome</keyword>